<dbReference type="SUPFAM" id="SSF52172">
    <property type="entry name" value="CheY-like"/>
    <property type="match status" value="1"/>
</dbReference>
<sequence>MELRVMVVDDDKMFNLIAKVLLRDTGIACNPTICTNGEEALETIGQEIALDKFFLVFLDINMPVKNGWQVLDALQAFPYPENIHVVIVTSSINKADRKRAKTYPQLIDYLIKPIKRESLLALKSSSYLTTFFSY</sequence>
<dbReference type="EMBL" id="BMIK01000001">
    <property type="protein sequence ID" value="GGC15594.1"/>
    <property type="molecule type" value="Genomic_DNA"/>
</dbReference>
<dbReference type="PANTHER" id="PTHR43228:SF1">
    <property type="entry name" value="TWO-COMPONENT RESPONSE REGULATOR ARR22"/>
    <property type="match status" value="1"/>
</dbReference>
<evidence type="ECO:0000259" key="2">
    <source>
        <dbReference type="PROSITE" id="PS50110"/>
    </source>
</evidence>
<dbReference type="PROSITE" id="PS50110">
    <property type="entry name" value="RESPONSE_REGULATORY"/>
    <property type="match status" value="1"/>
</dbReference>
<evidence type="ECO:0000313" key="4">
    <source>
        <dbReference type="Proteomes" id="UP000597338"/>
    </source>
</evidence>
<reference evidence="4" key="1">
    <citation type="journal article" date="2019" name="Int. J. Syst. Evol. Microbiol.">
        <title>The Global Catalogue of Microorganisms (GCM) 10K type strain sequencing project: providing services to taxonomists for standard genome sequencing and annotation.</title>
        <authorList>
            <consortium name="The Broad Institute Genomics Platform"/>
            <consortium name="The Broad Institute Genome Sequencing Center for Infectious Disease"/>
            <person name="Wu L."/>
            <person name="Ma J."/>
        </authorList>
    </citation>
    <scope>NUCLEOTIDE SEQUENCE [LARGE SCALE GENOMIC DNA]</scope>
    <source>
        <strain evidence="4">CGMCC 1.15342</strain>
    </source>
</reference>
<comment type="caution">
    <text evidence="3">The sequence shown here is derived from an EMBL/GenBank/DDBJ whole genome shotgun (WGS) entry which is preliminary data.</text>
</comment>
<dbReference type="SMART" id="SM00448">
    <property type="entry name" value="REC"/>
    <property type="match status" value="1"/>
</dbReference>
<dbReference type="PANTHER" id="PTHR43228">
    <property type="entry name" value="TWO-COMPONENT RESPONSE REGULATOR"/>
    <property type="match status" value="1"/>
</dbReference>
<organism evidence="3 4">
    <name type="scientific">Parapedobacter defluvii</name>
    <dbReference type="NCBI Taxonomy" id="2045106"/>
    <lineage>
        <taxon>Bacteria</taxon>
        <taxon>Pseudomonadati</taxon>
        <taxon>Bacteroidota</taxon>
        <taxon>Sphingobacteriia</taxon>
        <taxon>Sphingobacteriales</taxon>
        <taxon>Sphingobacteriaceae</taxon>
        <taxon>Parapedobacter</taxon>
    </lineage>
</organism>
<evidence type="ECO:0000313" key="3">
    <source>
        <dbReference type="EMBL" id="GGC15594.1"/>
    </source>
</evidence>
<dbReference type="RefSeq" id="WP_188746884.1">
    <property type="nucleotide sequence ID" value="NZ_BMIK01000001.1"/>
</dbReference>
<dbReference type="CDD" id="cd17546">
    <property type="entry name" value="REC_hyHK_CKI1_RcsC-like"/>
    <property type="match status" value="1"/>
</dbReference>
<feature type="domain" description="Response regulatory" evidence="2">
    <location>
        <begin position="4"/>
        <end position="127"/>
    </location>
</feature>
<dbReference type="InterPro" id="IPR052048">
    <property type="entry name" value="ST_Response_Regulator"/>
</dbReference>
<keyword evidence="4" id="KW-1185">Reference proteome</keyword>
<protein>
    <submittedName>
        <fullName evidence="3">Response regulator</fullName>
    </submittedName>
</protein>
<feature type="modified residue" description="4-aspartylphosphate" evidence="1">
    <location>
        <position position="59"/>
    </location>
</feature>
<gene>
    <name evidence="3" type="ORF">GCM10011386_04260</name>
</gene>
<dbReference type="InterPro" id="IPR011006">
    <property type="entry name" value="CheY-like_superfamily"/>
</dbReference>
<dbReference type="InterPro" id="IPR001789">
    <property type="entry name" value="Sig_transdc_resp-reg_receiver"/>
</dbReference>
<dbReference type="Proteomes" id="UP000597338">
    <property type="component" value="Unassembled WGS sequence"/>
</dbReference>
<name>A0ABQ1KYW6_9SPHI</name>
<dbReference type="Pfam" id="PF00072">
    <property type="entry name" value="Response_reg"/>
    <property type="match status" value="1"/>
</dbReference>
<evidence type="ECO:0000256" key="1">
    <source>
        <dbReference type="PROSITE-ProRule" id="PRU00169"/>
    </source>
</evidence>
<keyword evidence="1" id="KW-0597">Phosphoprotein</keyword>
<proteinExistence type="predicted"/>
<dbReference type="Gene3D" id="3.40.50.2300">
    <property type="match status" value="1"/>
</dbReference>
<accession>A0ABQ1KYW6</accession>